<dbReference type="HOGENOM" id="CLU_1252491_0_0_1"/>
<dbReference type="EnsemblPlants" id="Solyc10g047550.1.1">
    <property type="protein sequence ID" value="Solyc10g047550.1.1"/>
    <property type="gene ID" value="Solyc10g047550.1"/>
</dbReference>
<evidence type="ECO:0000313" key="2">
    <source>
        <dbReference type="EnsemblPlants" id="Solyc10g047550.1.1"/>
    </source>
</evidence>
<organism evidence="2">
    <name type="scientific">Solanum lycopersicum</name>
    <name type="common">Tomato</name>
    <name type="synonym">Lycopersicon esculentum</name>
    <dbReference type="NCBI Taxonomy" id="4081"/>
    <lineage>
        <taxon>Eukaryota</taxon>
        <taxon>Viridiplantae</taxon>
        <taxon>Streptophyta</taxon>
        <taxon>Embryophyta</taxon>
        <taxon>Tracheophyta</taxon>
        <taxon>Spermatophyta</taxon>
        <taxon>Magnoliopsida</taxon>
        <taxon>eudicotyledons</taxon>
        <taxon>Gunneridae</taxon>
        <taxon>Pentapetalae</taxon>
        <taxon>asterids</taxon>
        <taxon>lamiids</taxon>
        <taxon>Solanales</taxon>
        <taxon>Solanaceae</taxon>
        <taxon>Solanoideae</taxon>
        <taxon>Solaneae</taxon>
        <taxon>Solanum</taxon>
        <taxon>Solanum subgen. Lycopersicon</taxon>
    </lineage>
</organism>
<reference evidence="2" key="1">
    <citation type="journal article" date="2012" name="Nature">
        <title>The tomato genome sequence provides insights into fleshy fruit evolution.</title>
        <authorList>
            <consortium name="Tomato Genome Consortium"/>
        </authorList>
    </citation>
    <scope>NUCLEOTIDE SEQUENCE [LARGE SCALE GENOMIC DNA]</scope>
    <source>
        <strain evidence="2">cv. Heinz 1706</strain>
    </source>
</reference>
<accession>K4D017</accession>
<reference evidence="2" key="2">
    <citation type="submission" date="2015-06" db="UniProtKB">
        <authorList>
            <consortium name="EnsemblPlants"/>
        </authorList>
    </citation>
    <scope>IDENTIFICATION</scope>
    <source>
        <strain evidence="2">cv. Heinz 1706</strain>
    </source>
</reference>
<feature type="region of interest" description="Disordered" evidence="1">
    <location>
        <begin position="195"/>
        <end position="221"/>
    </location>
</feature>
<protein>
    <submittedName>
        <fullName evidence="2">Uncharacterized protein</fullName>
    </submittedName>
</protein>
<dbReference type="Gramene" id="Solyc10g047550.1.1">
    <property type="protein sequence ID" value="Solyc10g047550.1.1"/>
    <property type="gene ID" value="Solyc10g047550.1"/>
</dbReference>
<evidence type="ECO:0000256" key="1">
    <source>
        <dbReference type="SAM" id="MobiDB-lite"/>
    </source>
</evidence>
<sequence length="221" mass="25447">MGYMMPYERKILKWFGGMCLIIAKKHNLFFDSAIIKEKSISIENLYPLAIGPVVCGRTQTICIVNGVNFQVQRRNELRKSQNYGIVVPSYHENEMCSNFKRHLYDVPKKENSEGESDELHVTNEKVYQDISLENNSIVNDAVEILNQLHRDDVDSIILDANVIEFETQIEQENEIDHNEDDSDQDHETMIEYISDHEGTEGNNRTDDDEVDSTCDGVDIDL</sequence>
<dbReference type="PaxDb" id="4081-Solyc10g047550.1.1"/>
<evidence type="ECO:0000313" key="3">
    <source>
        <dbReference type="Proteomes" id="UP000004994"/>
    </source>
</evidence>
<name>K4D017_SOLLC</name>
<dbReference type="InParanoid" id="K4D017"/>
<dbReference type="Proteomes" id="UP000004994">
    <property type="component" value="Chromosome 10"/>
</dbReference>
<keyword evidence="3" id="KW-1185">Reference proteome</keyword>
<feature type="compositionally biased region" description="Acidic residues" evidence="1">
    <location>
        <begin position="206"/>
        <end position="221"/>
    </location>
</feature>
<proteinExistence type="predicted"/>
<dbReference type="AlphaFoldDB" id="K4D017"/>
<dbReference type="OMA" id="EIDHNED"/>
<feature type="compositionally biased region" description="Basic and acidic residues" evidence="1">
    <location>
        <begin position="195"/>
        <end position="205"/>
    </location>
</feature>